<reference evidence="1 2" key="1">
    <citation type="journal article" date="2016" name="Nat. Commun.">
        <title>Thousands of microbial genomes shed light on interconnected biogeochemical processes in an aquifer system.</title>
        <authorList>
            <person name="Anantharaman K."/>
            <person name="Brown C.T."/>
            <person name="Hug L.A."/>
            <person name="Sharon I."/>
            <person name="Castelle C.J."/>
            <person name="Probst A.J."/>
            <person name="Thomas B.C."/>
            <person name="Singh A."/>
            <person name="Wilkins M.J."/>
            <person name="Karaoz U."/>
            <person name="Brodie E.L."/>
            <person name="Williams K.H."/>
            <person name="Hubbard S.S."/>
            <person name="Banfield J.F."/>
        </authorList>
    </citation>
    <scope>NUCLEOTIDE SEQUENCE [LARGE SCALE GENOMIC DNA]</scope>
</reference>
<accession>A0A1G2MWA5</accession>
<dbReference type="Gene3D" id="3.40.50.300">
    <property type="entry name" value="P-loop containing nucleotide triphosphate hydrolases"/>
    <property type="match status" value="1"/>
</dbReference>
<evidence type="ECO:0008006" key="3">
    <source>
        <dbReference type="Google" id="ProtNLM"/>
    </source>
</evidence>
<dbReference type="AlphaFoldDB" id="A0A1G2MWA5"/>
<name>A0A1G2MWA5_9BACT</name>
<evidence type="ECO:0000313" key="1">
    <source>
        <dbReference type="EMBL" id="OHA28064.1"/>
    </source>
</evidence>
<proteinExistence type="predicted"/>
<protein>
    <recommendedName>
        <fullName evidence="3">DNA polymerase III subunit delta</fullName>
    </recommendedName>
</protein>
<dbReference type="InterPro" id="IPR027417">
    <property type="entry name" value="P-loop_NTPase"/>
</dbReference>
<dbReference type="Proteomes" id="UP000177943">
    <property type="component" value="Unassembled WGS sequence"/>
</dbReference>
<gene>
    <name evidence="1" type="ORF">A3D56_00090</name>
</gene>
<dbReference type="EMBL" id="MHRP01000001">
    <property type="protein sequence ID" value="OHA28064.1"/>
    <property type="molecule type" value="Genomic_DNA"/>
</dbReference>
<dbReference type="SUPFAM" id="SSF52540">
    <property type="entry name" value="P-loop containing nucleoside triphosphate hydrolases"/>
    <property type="match status" value="1"/>
</dbReference>
<organism evidence="1 2">
    <name type="scientific">Candidatus Taylorbacteria bacterium RIFCSPHIGHO2_02_FULL_45_35</name>
    <dbReference type="NCBI Taxonomy" id="1802311"/>
    <lineage>
        <taxon>Bacteria</taxon>
        <taxon>Candidatus Tayloriibacteriota</taxon>
    </lineage>
</organism>
<comment type="caution">
    <text evidence="1">The sequence shown here is derived from an EMBL/GenBank/DDBJ whole genome shotgun (WGS) entry which is preliminary data.</text>
</comment>
<evidence type="ECO:0000313" key="2">
    <source>
        <dbReference type="Proteomes" id="UP000177943"/>
    </source>
</evidence>
<sequence length="226" mass="25497">MFSKDHLHHAYFLKGDTKEISVRVRNFLEAELNVQSHGNPDFWHGTFDTFGIKESRLLFEMQSRRSLSGGRKFFLISTNTITTEAQNALLKVFEEPTENTHFFLIMPSATPLLQTLQSRLSFVSLKKDGTDLSKNSFAALARDFKKAGVAERLKIAKKLADAYADEEYTKADIISFLSEVERVSFKGWSREHISRNNIQSVIDAKKYLSPSGASVKMILEGVAVGL</sequence>
<dbReference type="Pfam" id="PF13177">
    <property type="entry name" value="DNA_pol3_delta2"/>
    <property type="match status" value="1"/>
</dbReference>